<dbReference type="GO" id="GO:0033934">
    <property type="term" value="F:glucan 1,4-alpha-maltotriohydrolase activity"/>
    <property type="evidence" value="ECO:0007669"/>
    <property type="project" value="TreeGrafter"/>
</dbReference>
<dbReference type="GO" id="GO:0004558">
    <property type="term" value="F:alpha-1,4-glucosidase activity"/>
    <property type="evidence" value="ECO:0007669"/>
    <property type="project" value="UniProtKB-EC"/>
</dbReference>
<dbReference type="SUPFAM" id="SSF51445">
    <property type="entry name" value="(Trans)glycosidases"/>
    <property type="match status" value="1"/>
</dbReference>
<evidence type="ECO:0000313" key="10">
    <source>
        <dbReference type="EMBL" id="EER30392.1"/>
    </source>
</evidence>
<evidence type="ECO:0000256" key="5">
    <source>
        <dbReference type="ARBA" id="ARBA00023295"/>
    </source>
</evidence>
<dbReference type="InterPro" id="IPR017853">
    <property type="entry name" value="GH"/>
</dbReference>
<gene>
    <name evidence="10" type="ORF">CTRG_05791</name>
</gene>
<sequence length="564" mass="66161">MTIEAKWWKEAVVYQIWPASYKDSNSDGVGDIPGIISTLDYLKDLGVNVVWLSPMYKSPMEDMGYDISDYEDINPDFGTLDDMQNLIDGCHKRGMKIICDLVINHTSVEHEWFKESRSSLDNPKRDWYIWKKPRYDADGNRQPPNNWMSYFSGTTWEYDEKTGEYYLHLFAKGQPDLNWENKECREAIYKSAIKYWLDRGVDGFRIDTAGMYSKHQEFKDAPVVFKDQIYQPCKIYHQHGPRIHEFHKEIAELMESCDCMTVGEVGHSTREESLKYVGASRKEMNMMFVFDVVEVGSDPRDRFRYNGFNLVDFKKANQNQSDFVKGTDAWSTVFIENHDQPRCITRFGNDKEYRVESGKLLAMLEASLTGTLFIYQGQEIGMTNVPRSWPIEEYKDINSLNYYNDFKEKYGNDPDFKEKEEKLMDVINLLARDNARTPVQWTDQEFAGFSDSKPWMRVNDNYKEINVAKEIDDKDSLLNFVKKMLQIRKEYKDLFVYGDFKMVDLEDKQLFKFIKSNGNQKAFVVLNFSTDEVNFTHTDGKLLVSNQEPKEGVLKPYEGRIYIE</sequence>
<dbReference type="FunFam" id="2.60.40.1180:FF:000007">
    <property type="entry name" value="Sucrose isomerase"/>
    <property type="match status" value="1"/>
</dbReference>
<feature type="domain" description="Glycosyl hydrolase family 13 catalytic" evidence="9">
    <location>
        <begin position="15"/>
        <end position="436"/>
    </location>
</feature>
<dbReference type="Pfam" id="PF00128">
    <property type="entry name" value="Alpha-amylase"/>
    <property type="match status" value="1"/>
</dbReference>
<dbReference type="InterPro" id="IPR006047">
    <property type="entry name" value="GH13_cat_dom"/>
</dbReference>
<dbReference type="PANTHER" id="PTHR10357">
    <property type="entry name" value="ALPHA-AMYLASE FAMILY MEMBER"/>
    <property type="match status" value="1"/>
</dbReference>
<dbReference type="HOGENOM" id="CLU_006462_1_1_1"/>
<dbReference type="VEuPathDB" id="FungiDB:CTRG_05791"/>
<dbReference type="CDD" id="cd11333">
    <property type="entry name" value="AmyAc_SI_OligoGlu_DGase"/>
    <property type="match status" value="1"/>
</dbReference>
<dbReference type="FunFam" id="3.20.20.80:FF:000064">
    <property type="entry name" value="Oligo-1,6-glucosidase"/>
    <property type="match status" value="1"/>
</dbReference>
<dbReference type="SUPFAM" id="SSF51011">
    <property type="entry name" value="Glycosyl hydrolase domain"/>
    <property type="match status" value="1"/>
</dbReference>
<dbReference type="GO" id="GO:0000025">
    <property type="term" value="P:maltose catabolic process"/>
    <property type="evidence" value="ECO:0007669"/>
    <property type="project" value="TreeGrafter"/>
</dbReference>
<dbReference type="GO" id="GO:0005987">
    <property type="term" value="P:sucrose catabolic process"/>
    <property type="evidence" value="ECO:0007669"/>
    <property type="project" value="TreeGrafter"/>
</dbReference>
<proteinExistence type="inferred from homology"/>
<dbReference type="InterPro" id="IPR013780">
    <property type="entry name" value="Glyco_hydro_b"/>
</dbReference>
<dbReference type="Proteomes" id="UP000002037">
    <property type="component" value="Unassembled WGS sequence"/>
</dbReference>
<dbReference type="Gene3D" id="3.90.400.10">
    <property type="entry name" value="Oligo-1,6-glucosidase, Domain 2"/>
    <property type="match status" value="1"/>
</dbReference>
<evidence type="ECO:0000256" key="2">
    <source>
        <dbReference type="ARBA" id="ARBA00008061"/>
    </source>
</evidence>
<evidence type="ECO:0000313" key="11">
    <source>
        <dbReference type="Proteomes" id="UP000002037"/>
    </source>
</evidence>
<keyword evidence="5" id="KW-0326">Glycosidase</keyword>
<dbReference type="eggNOG" id="KOG0471">
    <property type="taxonomic scope" value="Eukaryota"/>
</dbReference>
<dbReference type="Gene3D" id="2.60.40.1180">
    <property type="entry name" value="Golgi alpha-mannosidase II"/>
    <property type="match status" value="1"/>
</dbReference>
<dbReference type="InterPro" id="IPR045857">
    <property type="entry name" value="O16G_dom_2"/>
</dbReference>
<accession>C5MI98</accession>
<keyword evidence="11" id="KW-1185">Reference proteome</keyword>
<keyword evidence="6" id="KW-0462">Maltose metabolism</keyword>
<dbReference type="GO" id="GO:0004574">
    <property type="term" value="F:oligo-1,6-glucosidase activity"/>
    <property type="evidence" value="ECO:0007669"/>
    <property type="project" value="TreeGrafter"/>
</dbReference>
<dbReference type="EC" id="3.2.1.20" evidence="3"/>
<organism evidence="10 11">
    <name type="scientific">Candida tropicalis (strain ATCC MYA-3404 / T1)</name>
    <name type="common">Yeast</name>
    <dbReference type="NCBI Taxonomy" id="294747"/>
    <lineage>
        <taxon>Eukaryota</taxon>
        <taxon>Fungi</taxon>
        <taxon>Dikarya</taxon>
        <taxon>Ascomycota</taxon>
        <taxon>Saccharomycotina</taxon>
        <taxon>Pichiomycetes</taxon>
        <taxon>Debaryomycetaceae</taxon>
        <taxon>Candida/Lodderomyces clade</taxon>
        <taxon>Candida</taxon>
    </lineage>
</organism>
<dbReference type="GO" id="GO:0004556">
    <property type="term" value="F:alpha-amylase activity"/>
    <property type="evidence" value="ECO:0007669"/>
    <property type="project" value="TreeGrafter"/>
</dbReference>
<dbReference type="SMART" id="SM00642">
    <property type="entry name" value="Aamy"/>
    <property type="match status" value="1"/>
</dbReference>
<comment type="similarity">
    <text evidence="2">Belongs to the glycosyl hydrolase 13 family.</text>
</comment>
<dbReference type="FunFam" id="3.90.400.10:FF:000003">
    <property type="entry name" value="Probable alpha-glucosidase (Maltase)"/>
    <property type="match status" value="1"/>
</dbReference>
<dbReference type="KEGG" id="ctp:CTRG_05791"/>
<evidence type="ECO:0000256" key="8">
    <source>
        <dbReference type="ARBA" id="ARBA00073730"/>
    </source>
</evidence>
<dbReference type="AlphaFoldDB" id="C5MI98"/>
<evidence type="ECO:0000256" key="1">
    <source>
        <dbReference type="ARBA" id="ARBA00001657"/>
    </source>
</evidence>
<dbReference type="RefSeq" id="XP_002546313.1">
    <property type="nucleotide sequence ID" value="XM_002546267.1"/>
</dbReference>
<dbReference type="EMBL" id="GG692404">
    <property type="protein sequence ID" value="EER30392.1"/>
    <property type="molecule type" value="Genomic_DNA"/>
</dbReference>
<dbReference type="GO" id="GO:0004575">
    <property type="term" value="F:sucrose alpha-glucosidase activity"/>
    <property type="evidence" value="ECO:0007669"/>
    <property type="project" value="TreeGrafter"/>
</dbReference>
<dbReference type="STRING" id="294747.C5MI98"/>
<comment type="catalytic activity">
    <reaction evidence="1">
        <text>Hydrolysis of terminal, non-reducing (1-&gt;4)-linked alpha-D-glucose residues with release of alpha-D-glucose.</text>
        <dbReference type="EC" id="3.2.1.20"/>
    </reaction>
</comment>
<dbReference type="Gene3D" id="3.20.20.80">
    <property type="entry name" value="Glycosidases"/>
    <property type="match status" value="1"/>
</dbReference>
<name>C5MI98_CANTT</name>
<protein>
    <recommendedName>
        <fullName evidence="8">Alpha-glucosidase</fullName>
        <ecNumber evidence="3">3.2.1.20</ecNumber>
    </recommendedName>
    <alternativeName>
        <fullName evidence="7">Maltase</fullName>
    </alternativeName>
</protein>
<evidence type="ECO:0000256" key="6">
    <source>
        <dbReference type="ARBA" id="ARBA00026248"/>
    </source>
</evidence>
<dbReference type="PANTHER" id="PTHR10357:SF179">
    <property type="entry name" value="NEUTRAL AND BASIC AMINO ACID TRANSPORT PROTEIN RBAT"/>
    <property type="match status" value="1"/>
</dbReference>
<dbReference type="FunFam" id="3.20.20.80:FF:000087">
    <property type="entry name" value="Oligo-1,6-glucosidase IMA1"/>
    <property type="match status" value="1"/>
</dbReference>
<keyword evidence="4" id="KW-0378">Hydrolase</keyword>
<evidence type="ECO:0000256" key="4">
    <source>
        <dbReference type="ARBA" id="ARBA00022801"/>
    </source>
</evidence>
<dbReference type="OrthoDB" id="1740265at2759"/>
<evidence type="ECO:0000256" key="3">
    <source>
        <dbReference type="ARBA" id="ARBA00012741"/>
    </source>
</evidence>
<evidence type="ECO:0000256" key="7">
    <source>
        <dbReference type="ARBA" id="ARBA00041343"/>
    </source>
</evidence>
<dbReference type="GeneID" id="8296715"/>
<reference evidence="10 11" key="1">
    <citation type="journal article" date="2009" name="Nature">
        <title>Evolution of pathogenicity and sexual reproduction in eight Candida genomes.</title>
        <authorList>
            <person name="Butler G."/>
            <person name="Rasmussen M.D."/>
            <person name="Lin M.F."/>
            <person name="Santos M.A."/>
            <person name="Sakthikumar S."/>
            <person name="Munro C.A."/>
            <person name="Rheinbay E."/>
            <person name="Grabherr M."/>
            <person name="Forche A."/>
            <person name="Reedy J.L."/>
            <person name="Agrafioti I."/>
            <person name="Arnaud M.B."/>
            <person name="Bates S."/>
            <person name="Brown A.J."/>
            <person name="Brunke S."/>
            <person name="Costanzo M.C."/>
            <person name="Fitzpatrick D.A."/>
            <person name="de Groot P.W."/>
            <person name="Harris D."/>
            <person name="Hoyer L.L."/>
            <person name="Hube B."/>
            <person name="Klis F.M."/>
            <person name="Kodira C."/>
            <person name="Lennard N."/>
            <person name="Logue M.E."/>
            <person name="Martin R."/>
            <person name="Neiman A.M."/>
            <person name="Nikolaou E."/>
            <person name="Quail M.A."/>
            <person name="Quinn J."/>
            <person name="Santos M.C."/>
            <person name="Schmitzberger F.F."/>
            <person name="Sherlock G."/>
            <person name="Shah P."/>
            <person name="Silverstein K.A."/>
            <person name="Skrzypek M.S."/>
            <person name="Soll D."/>
            <person name="Staggs R."/>
            <person name="Stansfield I."/>
            <person name="Stumpf M.P."/>
            <person name="Sudbery P.E."/>
            <person name="Srikantha T."/>
            <person name="Zeng Q."/>
            <person name="Berman J."/>
            <person name="Berriman M."/>
            <person name="Heitman J."/>
            <person name="Gow N.A."/>
            <person name="Lorenz M.C."/>
            <person name="Birren B.W."/>
            <person name="Kellis M."/>
            <person name="Cuomo C.A."/>
        </authorList>
    </citation>
    <scope>NUCLEOTIDE SEQUENCE [LARGE SCALE GENOMIC DNA]</scope>
    <source>
        <strain evidence="11">ATCC MYA-3404 / T1</strain>
    </source>
</reference>
<evidence type="ECO:0000259" key="9">
    <source>
        <dbReference type="SMART" id="SM00642"/>
    </source>
</evidence>